<proteinExistence type="predicted"/>
<accession>F0XV59</accession>
<dbReference type="RefSeq" id="XP_014168534.1">
    <property type="nucleotide sequence ID" value="XM_014313059.1"/>
</dbReference>
<reference evidence="2 3" key="1">
    <citation type="journal article" date="2011" name="Proc. Natl. Acad. Sci. U.S.A.">
        <title>Genome and transcriptome analyses of the mountain pine beetle-fungal symbiont Grosmannia clavigera, a lodgepole pine pathogen.</title>
        <authorList>
            <person name="DiGuistini S."/>
            <person name="Wang Y."/>
            <person name="Liao N.Y."/>
            <person name="Taylor G."/>
            <person name="Tanguay P."/>
            <person name="Feau N."/>
            <person name="Henrissat B."/>
            <person name="Chan S.K."/>
            <person name="Hesse-Orce U."/>
            <person name="Alamouti S.M."/>
            <person name="Tsui C.K.M."/>
            <person name="Docking R.T."/>
            <person name="Levasseur A."/>
            <person name="Haridas S."/>
            <person name="Robertson G."/>
            <person name="Birol I."/>
            <person name="Holt R.A."/>
            <person name="Marra M.A."/>
            <person name="Hamelin R.C."/>
            <person name="Hirst M."/>
            <person name="Jones S.J.M."/>
            <person name="Bohlmann J."/>
            <person name="Breuil C."/>
        </authorList>
    </citation>
    <scope>NUCLEOTIDE SEQUENCE [LARGE SCALE GENOMIC DNA]</scope>
    <source>
        <strain evidence="3">kw1407 / UAMH 11150</strain>
    </source>
</reference>
<evidence type="ECO:0000313" key="3">
    <source>
        <dbReference type="Proteomes" id="UP000007796"/>
    </source>
</evidence>
<keyword evidence="3" id="KW-1185">Reference proteome</keyword>
<feature type="compositionally biased region" description="Low complexity" evidence="1">
    <location>
        <begin position="124"/>
        <end position="133"/>
    </location>
</feature>
<dbReference type="STRING" id="655863.F0XV59"/>
<feature type="compositionally biased region" description="Low complexity" evidence="1">
    <location>
        <begin position="165"/>
        <end position="179"/>
    </location>
</feature>
<dbReference type="HOGENOM" id="CLU_1199935_0_0_1"/>
<feature type="compositionally biased region" description="Low complexity" evidence="1">
    <location>
        <begin position="85"/>
        <end position="98"/>
    </location>
</feature>
<dbReference type="EMBL" id="GL630006">
    <property type="protein sequence ID" value="EFW99051.1"/>
    <property type="molecule type" value="Genomic_DNA"/>
</dbReference>
<dbReference type="InParanoid" id="F0XV59"/>
<feature type="compositionally biased region" description="Basic and acidic residues" evidence="1">
    <location>
        <begin position="64"/>
        <end position="76"/>
    </location>
</feature>
<feature type="compositionally biased region" description="Basic and acidic residues" evidence="1">
    <location>
        <begin position="15"/>
        <end position="26"/>
    </location>
</feature>
<name>F0XV59_GROCL</name>
<evidence type="ECO:0000313" key="2">
    <source>
        <dbReference type="EMBL" id="EFW99051.1"/>
    </source>
</evidence>
<evidence type="ECO:0000256" key="1">
    <source>
        <dbReference type="SAM" id="MobiDB-lite"/>
    </source>
</evidence>
<dbReference type="Proteomes" id="UP000007796">
    <property type="component" value="Unassembled WGS sequence"/>
</dbReference>
<dbReference type="GeneID" id="25978166"/>
<dbReference type="AlphaFoldDB" id="F0XV59"/>
<feature type="region of interest" description="Disordered" evidence="1">
    <location>
        <begin position="1"/>
        <end position="199"/>
    </location>
</feature>
<gene>
    <name evidence="2" type="ORF">CMQ_4903</name>
</gene>
<organism evidence="3">
    <name type="scientific">Grosmannia clavigera (strain kw1407 / UAMH 11150)</name>
    <name type="common">Blue stain fungus</name>
    <name type="synonym">Graphiocladiella clavigera</name>
    <dbReference type="NCBI Taxonomy" id="655863"/>
    <lineage>
        <taxon>Eukaryota</taxon>
        <taxon>Fungi</taxon>
        <taxon>Dikarya</taxon>
        <taxon>Ascomycota</taxon>
        <taxon>Pezizomycotina</taxon>
        <taxon>Sordariomycetes</taxon>
        <taxon>Sordariomycetidae</taxon>
        <taxon>Ophiostomatales</taxon>
        <taxon>Ophiostomataceae</taxon>
        <taxon>Leptographium</taxon>
    </lineage>
</organism>
<protein>
    <submittedName>
        <fullName evidence="2">Uncharacterized protein</fullName>
    </submittedName>
</protein>
<sequence length="231" mass="23876">MVRGDRNAASSGVNKSEKFGDGRDSSSDEDSDHIGPNEARSNVGRNNDDDDDEEFGDFAMAEVSAKDDIGGREKVEGSGNSENKGSQSDAAGSSSGNGATSGGLYLDSDPDTVLFKPLAVHPPSSNNTTESSSGGSGGTTVSGLWPFERLRFLTNTDAEKDEQESGNGNTNANGSSVNGYTDADAKGKDASSADYGDGMEVLSEDGHKVSCVTEAARRTSLEGPDEDEVVV</sequence>